<feature type="transmembrane region" description="Helical" evidence="8">
    <location>
        <begin position="216"/>
        <end position="249"/>
    </location>
</feature>
<keyword evidence="6 8" id="KW-1133">Transmembrane helix</keyword>
<gene>
    <name evidence="9" type="ORF">GC098_05160</name>
</gene>
<name>A0ABX1XSL7_9BACL</name>
<feature type="transmembrane region" description="Helical" evidence="8">
    <location>
        <begin position="80"/>
        <end position="104"/>
    </location>
</feature>
<comment type="caution">
    <text evidence="9">The sequence shown here is derived from an EMBL/GenBank/DDBJ whole genome shotgun (WGS) entry which is preliminary data.</text>
</comment>
<keyword evidence="4" id="KW-0309">Germination</keyword>
<protein>
    <submittedName>
        <fullName evidence="9">GerAB/ArcD/ProY family transporter</fullName>
    </submittedName>
</protein>
<dbReference type="Pfam" id="PF03845">
    <property type="entry name" value="Spore_permease"/>
    <property type="match status" value="1"/>
</dbReference>
<feature type="transmembrane region" description="Helical" evidence="8">
    <location>
        <begin position="146"/>
        <end position="166"/>
    </location>
</feature>
<keyword evidence="10" id="KW-1185">Reference proteome</keyword>
<dbReference type="InterPro" id="IPR004761">
    <property type="entry name" value="Spore_GerAB"/>
</dbReference>
<dbReference type="NCBIfam" id="TIGR00912">
    <property type="entry name" value="2A0309"/>
    <property type="match status" value="1"/>
</dbReference>
<dbReference type="RefSeq" id="WP_171641601.1">
    <property type="nucleotide sequence ID" value="NZ_WHOA01000030.1"/>
</dbReference>
<feature type="transmembrane region" description="Helical" evidence="8">
    <location>
        <begin position="116"/>
        <end position="134"/>
    </location>
</feature>
<dbReference type="Gene3D" id="1.20.1740.10">
    <property type="entry name" value="Amino acid/polyamine transporter I"/>
    <property type="match status" value="1"/>
</dbReference>
<keyword evidence="3" id="KW-0813">Transport</keyword>
<feature type="transmembrane region" description="Helical" evidence="8">
    <location>
        <begin position="12"/>
        <end position="33"/>
    </location>
</feature>
<reference evidence="9 10" key="1">
    <citation type="submission" date="2019-10" db="EMBL/GenBank/DDBJ databases">
        <title>Description of Paenibacillus terrestris sp. nov.</title>
        <authorList>
            <person name="Carlier A."/>
            <person name="Qi S."/>
        </authorList>
    </citation>
    <scope>NUCLEOTIDE SEQUENCE [LARGE SCALE GENOMIC DNA]</scope>
    <source>
        <strain evidence="9 10">LMG 31458</strain>
    </source>
</reference>
<organism evidence="9 10">
    <name type="scientific">Paenibacillus phytorum</name>
    <dbReference type="NCBI Taxonomy" id="2654977"/>
    <lineage>
        <taxon>Bacteria</taxon>
        <taxon>Bacillati</taxon>
        <taxon>Bacillota</taxon>
        <taxon>Bacilli</taxon>
        <taxon>Bacillales</taxon>
        <taxon>Paenibacillaceae</taxon>
        <taxon>Paenibacillus</taxon>
    </lineage>
</organism>
<evidence type="ECO:0000256" key="8">
    <source>
        <dbReference type="SAM" id="Phobius"/>
    </source>
</evidence>
<dbReference type="PANTHER" id="PTHR34975">
    <property type="entry name" value="SPORE GERMINATION PROTEIN A2"/>
    <property type="match status" value="1"/>
</dbReference>
<dbReference type="EMBL" id="WHOA01000030">
    <property type="protein sequence ID" value="NOU70823.1"/>
    <property type="molecule type" value="Genomic_DNA"/>
</dbReference>
<keyword evidence="5 8" id="KW-0812">Transmembrane</keyword>
<evidence type="ECO:0000313" key="9">
    <source>
        <dbReference type="EMBL" id="NOU70823.1"/>
    </source>
</evidence>
<evidence type="ECO:0000256" key="1">
    <source>
        <dbReference type="ARBA" id="ARBA00004141"/>
    </source>
</evidence>
<feature type="transmembrane region" description="Helical" evidence="8">
    <location>
        <begin position="335"/>
        <end position="357"/>
    </location>
</feature>
<feature type="transmembrane region" description="Helical" evidence="8">
    <location>
        <begin position="186"/>
        <end position="204"/>
    </location>
</feature>
<feature type="transmembrane region" description="Helical" evidence="8">
    <location>
        <begin position="269"/>
        <end position="291"/>
    </location>
</feature>
<evidence type="ECO:0000256" key="6">
    <source>
        <dbReference type="ARBA" id="ARBA00022989"/>
    </source>
</evidence>
<evidence type="ECO:0000256" key="7">
    <source>
        <dbReference type="ARBA" id="ARBA00023136"/>
    </source>
</evidence>
<comment type="similarity">
    <text evidence="2">Belongs to the amino acid-polyamine-organocation (APC) superfamily. Spore germination protein (SGP) (TC 2.A.3.9) family.</text>
</comment>
<sequence length="361" mass="40273">MENGIIGIRQFTILVTLFTVGSSILISPAGLTAEAKQDAWIAAILALSLGLLTVYLYSVLVRQFPKQTLVEMCEAIFGIWIGKIVSFLYFSFFFLLAALVLRNIGDFMTTQVLPDTPLQFIIIIFLAAVIMANWHGLETIARAGEIFFPWVMIFFCAMVIFLLPQIRLIQLEPYLGGGFTPIIRASLPFIGTPFMELIVLLMVIPFVNCAKEVNKAFLVGTAIAGLLLIIISLISILVLGAGMTASQMYPSYNLAKMISIGGFLERLEVIMAGIWFITIFFKLTICFYASAHSFAQIMKMKEIRPLLFPLGMIMIVLSIVSYPNTSYFLNFVSKIWFTYACTFGFLIPVCMIGAAFIRKRV</sequence>
<feature type="transmembrane region" description="Helical" evidence="8">
    <location>
        <begin position="303"/>
        <end position="323"/>
    </location>
</feature>
<evidence type="ECO:0000256" key="4">
    <source>
        <dbReference type="ARBA" id="ARBA00022544"/>
    </source>
</evidence>
<dbReference type="PANTHER" id="PTHR34975:SF2">
    <property type="entry name" value="SPORE GERMINATION PROTEIN A2"/>
    <property type="match status" value="1"/>
</dbReference>
<evidence type="ECO:0000256" key="2">
    <source>
        <dbReference type="ARBA" id="ARBA00007998"/>
    </source>
</evidence>
<evidence type="ECO:0000256" key="5">
    <source>
        <dbReference type="ARBA" id="ARBA00022692"/>
    </source>
</evidence>
<accession>A0ABX1XSL7</accession>
<evidence type="ECO:0000256" key="3">
    <source>
        <dbReference type="ARBA" id="ARBA00022448"/>
    </source>
</evidence>
<feature type="transmembrane region" description="Helical" evidence="8">
    <location>
        <begin position="39"/>
        <end position="60"/>
    </location>
</feature>
<proteinExistence type="inferred from homology"/>
<keyword evidence="7 8" id="KW-0472">Membrane</keyword>
<comment type="subcellular location">
    <subcellularLocation>
        <location evidence="1">Membrane</location>
        <topology evidence="1">Multi-pass membrane protein</topology>
    </subcellularLocation>
</comment>
<dbReference type="Proteomes" id="UP000616779">
    <property type="component" value="Unassembled WGS sequence"/>
</dbReference>
<evidence type="ECO:0000313" key="10">
    <source>
        <dbReference type="Proteomes" id="UP000616779"/>
    </source>
</evidence>